<keyword evidence="1" id="KW-0805">Transcription regulation</keyword>
<comment type="caution">
    <text evidence="7">The sequence shown here is derived from an EMBL/GenBank/DDBJ whole genome shotgun (WGS) entry which is preliminary data.</text>
</comment>
<feature type="modified residue" description="4-aspartylphosphate" evidence="4">
    <location>
        <position position="63"/>
    </location>
</feature>
<name>A0ABV7G7T1_9PROT</name>
<dbReference type="Gene3D" id="1.10.10.10">
    <property type="entry name" value="Winged helix-like DNA-binding domain superfamily/Winged helix DNA-binding domain"/>
    <property type="match status" value="1"/>
</dbReference>
<dbReference type="PANTHER" id="PTHR44688">
    <property type="entry name" value="DNA-BINDING TRANSCRIPTIONAL ACTIVATOR DEVR_DOSR"/>
    <property type="match status" value="1"/>
</dbReference>
<organism evidence="7 8">
    <name type="scientific">Teichococcus globiformis</name>
    <dbReference type="NCBI Taxonomy" id="2307229"/>
    <lineage>
        <taxon>Bacteria</taxon>
        <taxon>Pseudomonadati</taxon>
        <taxon>Pseudomonadota</taxon>
        <taxon>Alphaproteobacteria</taxon>
        <taxon>Acetobacterales</taxon>
        <taxon>Roseomonadaceae</taxon>
        <taxon>Roseomonas</taxon>
    </lineage>
</organism>
<sequence length="255" mass="27170">MTMLDQPDQSGWHVLLLDRFPLRRAIFKSFLENSAQAEGQSCTVVEQEQGGLPAPPVSVILVDLGGLAGVSPELPQMPADPNPPPMAVIADHCGAEEVAACFAAGARGFITTTMSPQETVRALEFIIGGGVFFPPEVLLDCATPAARDCEPIMAQIDPVDESTFTLRQREVLEQLRRGYSNKLIGRELQMCESTVKVHVRQIMRKLGVSNRTQAALQALTAPDMSSGQAAAVAAMASLLPVGELAAAEAALPLRV</sequence>
<dbReference type="InterPro" id="IPR000792">
    <property type="entry name" value="Tscrpt_reg_LuxR_C"/>
</dbReference>
<dbReference type="PANTHER" id="PTHR44688:SF16">
    <property type="entry name" value="DNA-BINDING TRANSCRIPTIONAL ACTIVATOR DEVR_DOSR"/>
    <property type="match status" value="1"/>
</dbReference>
<evidence type="ECO:0000256" key="2">
    <source>
        <dbReference type="ARBA" id="ARBA00023125"/>
    </source>
</evidence>
<evidence type="ECO:0000256" key="1">
    <source>
        <dbReference type="ARBA" id="ARBA00023015"/>
    </source>
</evidence>
<protein>
    <submittedName>
        <fullName evidence="7">LuxR C-terminal-related transcriptional regulator</fullName>
    </submittedName>
</protein>
<dbReference type="CDD" id="cd06170">
    <property type="entry name" value="LuxR_C_like"/>
    <property type="match status" value="1"/>
</dbReference>
<dbReference type="InterPro" id="IPR011006">
    <property type="entry name" value="CheY-like_superfamily"/>
</dbReference>
<proteinExistence type="predicted"/>
<dbReference type="PRINTS" id="PR00038">
    <property type="entry name" value="HTHLUXR"/>
</dbReference>
<dbReference type="EMBL" id="JBHRTN010000018">
    <property type="protein sequence ID" value="MFC3126686.1"/>
    <property type="molecule type" value="Genomic_DNA"/>
</dbReference>
<dbReference type="Proteomes" id="UP001595593">
    <property type="component" value="Unassembled WGS sequence"/>
</dbReference>
<dbReference type="InterPro" id="IPR001789">
    <property type="entry name" value="Sig_transdc_resp-reg_receiver"/>
</dbReference>
<evidence type="ECO:0000313" key="8">
    <source>
        <dbReference type="Proteomes" id="UP001595593"/>
    </source>
</evidence>
<dbReference type="InterPro" id="IPR016032">
    <property type="entry name" value="Sig_transdc_resp-reg_C-effctor"/>
</dbReference>
<keyword evidence="8" id="KW-1185">Reference proteome</keyword>
<feature type="domain" description="HTH luxR-type" evidence="5">
    <location>
        <begin position="157"/>
        <end position="222"/>
    </location>
</feature>
<evidence type="ECO:0000259" key="5">
    <source>
        <dbReference type="PROSITE" id="PS50043"/>
    </source>
</evidence>
<keyword evidence="4" id="KW-0597">Phosphoprotein</keyword>
<keyword evidence="3" id="KW-0804">Transcription</keyword>
<evidence type="ECO:0000259" key="6">
    <source>
        <dbReference type="PROSITE" id="PS50110"/>
    </source>
</evidence>
<keyword evidence="2" id="KW-0238">DNA-binding</keyword>
<dbReference type="SMART" id="SM00421">
    <property type="entry name" value="HTH_LUXR"/>
    <property type="match status" value="1"/>
</dbReference>
<evidence type="ECO:0000256" key="3">
    <source>
        <dbReference type="ARBA" id="ARBA00023163"/>
    </source>
</evidence>
<dbReference type="Gene3D" id="3.40.50.2300">
    <property type="match status" value="1"/>
</dbReference>
<reference evidence="8" key="1">
    <citation type="journal article" date="2019" name="Int. J. Syst. Evol. Microbiol.">
        <title>The Global Catalogue of Microorganisms (GCM) 10K type strain sequencing project: providing services to taxonomists for standard genome sequencing and annotation.</title>
        <authorList>
            <consortium name="The Broad Institute Genomics Platform"/>
            <consortium name="The Broad Institute Genome Sequencing Center for Infectious Disease"/>
            <person name="Wu L."/>
            <person name="Ma J."/>
        </authorList>
    </citation>
    <scope>NUCLEOTIDE SEQUENCE [LARGE SCALE GENOMIC DNA]</scope>
    <source>
        <strain evidence="8">KCTC 52094</strain>
    </source>
</reference>
<dbReference type="SUPFAM" id="SSF46894">
    <property type="entry name" value="C-terminal effector domain of the bipartite response regulators"/>
    <property type="match status" value="1"/>
</dbReference>
<dbReference type="PROSITE" id="PS50110">
    <property type="entry name" value="RESPONSE_REGULATORY"/>
    <property type="match status" value="1"/>
</dbReference>
<dbReference type="RefSeq" id="WP_379598184.1">
    <property type="nucleotide sequence ID" value="NZ_JBHRTN010000018.1"/>
</dbReference>
<dbReference type="SUPFAM" id="SSF52172">
    <property type="entry name" value="CheY-like"/>
    <property type="match status" value="1"/>
</dbReference>
<evidence type="ECO:0000256" key="4">
    <source>
        <dbReference type="PROSITE-ProRule" id="PRU00169"/>
    </source>
</evidence>
<accession>A0ABV7G7T1</accession>
<dbReference type="PROSITE" id="PS50043">
    <property type="entry name" value="HTH_LUXR_2"/>
    <property type="match status" value="1"/>
</dbReference>
<gene>
    <name evidence="7" type="ORF">ACFOD4_16605</name>
</gene>
<feature type="domain" description="Response regulatory" evidence="6">
    <location>
        <begin position="13"/>
        <end position="127"/>
    </location>
</feature>
<dbReference type="InterPro" id="IPR036388">
    <property type="entry name" value="WH-like_DNA-bd_sf"/>
</dbReference>
<dbReference type="Pfam" id="PF00196">
    <property type="entry name" value="GerE"/>
    <property type="match status" value="1"/>
</dbReference>
<evidence type="ECO:0000313" key="7">
    <source>
        <dbReference type="EMBL" id="MFC3126686.1"/>
    </source>
</evidence>